<organism evidence="2 3">
    <name type="scientific">Microbacterium paludicola</name>
    <dbReference type="NCBI Taxonomy" id="300019"/>
    <lineage>
        <taxon>Bacteria</taxon>
        <taxon>Bacillati</taxon>
        <taxon>Actinomycetota</taxon>
        <taxon>Actinomycetes</taxon>
        <taxon>Micrococcales</taxon>
        <taxon>Microbacteriaceae</taxon>
        <taxon>Microbacterium</taxon>
    </lineage>
</organism>
<comment type="caution">
    <text evidence="2">The sequence shown here is derived from an EMBL/GenBank/DDBJ whole genome shotgun (WGS) entry which is preliminary data.</text>
</comment>
<proteinExistence type="predicted"/>
<keyword evidence="3" id="KW-1185">Reference proteome</keyword>
<dbReference type="OrthoDB" id="8545217at2"/>
<dbReference type="CDD" id="cd02976">
    <property type="entry name" value="NrdH"/>
    <property type="match status" value="1"/>
</dbReference>
<dbReference type="InterPro" id="IPR002109">
    <property type="entry name" value="Glutaredoxin"/>
</dbReference>
<feature type="domain" description="Glutaredoxin" evidence="1">
    <location>
        <begin position="2"/>
        <end position="62"/>
    </location>
</feature>
<evidence type="ECO:0000313" key="3">
    <source>
        <dbReference type="Proteomes" id="UP000298358"/>
    </source>
</evidence>
<dbReference type="AlphaFoldDB" id="A0A4Y9FYB6"/>
<reference evidence="2 3" key="1">
    <citation type="submission" date="2019-03" db="EMBL/GenBank/DDBJ databases">
        <title>Diversity of the mouse oral microbiome.</title>
        <authorList>
            <person name="Joseph S."/>
            <person name="Aduse-Opoku J."/>
            <person name="Curtis M."/>
            <person name="Wade W."/>
            <person name="Hashim A."/>
        </authorList>
    </citation>
    <scope>NUCLEOTIDE SEQUENCE [LARGE SCALE GENOMIC DNA]</scope>
    <source>
        <strain evidence="2 3">P1012</strain>
    </source>
</reference>
<dbReference type="EMBL" id="SPQB01000011">
    <property type="protein sequence ID" value="TFU33246.1"/>
    <property type="molecule type" value="Genomic_DNA"/>
</dbReference>
<dbReference type="SUPFAM" id="SSF52833">
    <property type="entry name" value="Thioredoxin-like"/>
    <property type="match status" value="1"/>
</dbReference>
<dbReference type="Gene3D" id="3.40.30.10">
    <property type="entry name" value="Glutaredoxin"/>
    <property type="match status" value="1"/>
</dbReference>
<protein>
    <submittedName>
        <fullName evidence="2">Glutaredoxin family protein</fullName>
    </submittedName>
</protein>
<evidence type="ECO:0000313" key="2">
    <source>
        <dbReference type="EMBL" id="TFU33246.1"/>
    </source>
</evidence>
<name>A0A4Y9FYB6_9MICO</name>
<dbReference type="RefSeq" id="WP_135114041.1">
    <property type="nucleotide sequence ID" value="NZ_BAAANG010000027.1"/>
</dbReference>
<dbReference type="PROSITE" id="PS51354">
    <property type="entry name" value="GLUTAREDOXIN_2"/>
    <property type="match status" value="1"/>
</dbReference>
<dbReference type="Pfam" id="PF00462">
    <property type="entry name" value="Glutaredoxin"/>
    <property type="match status" value="1"/>
</dbReference>
<dbReference type="Proteomes" id="UP000298358">
    <property type="component" value="Unassembled WGS sequence"/>
</dbReference>
<evidence type="ECO:0000259" key="1">
    <source>
        <dbReference type="Pfam" id="PF00462"/>
    </source>
</evidence>
<dbReference type="InterPro" id="IPR036249">
    <property type="entry name" value="Thioredoxin-like_sf"/>
</dbReference>
<gene>
    <name evidence="2" type="ORF">E4U02_06520</name>
</gene>
<accession>A0A4Y9FYB6</accession>
<sequence length="85" mass="9297">MITVYTSGSACMQCRLTKQVMDAEGIAHTDIDLTEPGNVAAREYVTDDLGYSQAPVVVIDDHDHWSGFQPTKIRELAARIGATDE</sequence>